<dbReference type="EC" id="4.1.1.23" evidence="7"/>
<comment type="catalytic activity">
    <reaction evidence="6 7">
        <text>orotidine 5'-phosphate + H(+) = UMP + CO2</text>
        <dbReference type="Rhea" id="RHEA:11596"/>
        <dbReference type="ChEBI" id="CHEBI:15378"/>
        <dbReference type="ChEBI" id="CHEBI:16526"/>
        <dbReference type="ChEBI" id="CHEBI:57538"/>
        <dbReference type="ChEBI" id="CHEBI:57865"/>
        <dbReference type="EC" id="4.1.1.23"/>
    </reaction>
</comment>
<dbReference type="SMART" id="SM00934">
    <property type="entry name" value="OMPdecase"/>
    <property type="match status" value="1"/>
</dbReference>
<evidence type="ECO:0000256" key="1">
    <source>
        <dbReference type="ARBA" id="ARBA00004861"/>
    </source>
</evidence>
<feature type="domain" description="Orotidine 5'-phosphate decarboxylase" evidence="8">
    <location>
        <begin position="25"/>
        <end position="267"/>
    </location>
</feature>
<dbReference type="InterPro" id="IPR011060">
    <property type="entry name" value="RibuloseP-bd_barrel"/>
</dbReference>
<keyword evidence="3 7" id="KW-0210">Decarboxylase</keyword>
<evidence type="ECO:0000256" key="6">
    <source>
        <dbReference type="ARBA" id="ARBA00049157"/>
    </source>
</evidence>
<dbReference type="PANTHER" id="PTHR43375">
    <property type="entry name" value="OROTIDINE 5'-PHOSPHATE DECARBOXYLASE"/>
    <property type="match status" value="1"/>
</dbReference>
<dbReference type="RefSeq" id="WP_119336091.1">
    <property type="nucleotide sequence ID" value="NZ_AP018558.1"/>
</dbReference>
<dbReference type="OrthoDB" id="9808470at2"/>
<evidence type="ECO:0000256" key="2">
    <source>
        <dbReference type="ARBA" id="ARBA00008847"/>
    </source>
</evidence>
<dbReference type="Pfam" id="PF00215">
    <property type="entry name" value="OMPdecase"/>
    <property type="match status" value="1"/>
</dbReference>
<keyword evidence="4 7" id="KW-0665">Pyrimidine biosynthesis</keyword>
<dbReference type="Proteomes" id="UP000262004">
    <property type="component" value="Chromosome"/>
</dbReference>
<dbReference type="GO" id="GO:0044205">
    <property type="term" value="P:'de novo' UMP biosynthetic process"/>
    <property type="evidence" value="ECO:0007669"/>
    <property type="project" value="UniProtKB-UniRule"/>
</dbReference>
<dbReference type="KEGG" id="htl:HPTL_1011"/>
<proteinExistence type="inferred from homology"/>
<name>A0A2Z6DYD7_HYDTE</name>
<organism evidence="9 10">
    <name type="scientific">Hydrogenophilus thermoluteolus</name>
    <name type="common">Pseudomonas hydrogenothermophila</name>
    <dbReference type="NCBI Taxonomy" id="297"/>
    <lineage>
        <taxon>Bacteria</taxon>
        <taxon>Pseudomonadati</taxon>
        <taxon>Pseudomonadota</taxon>
        <taxon>Hydrogenophilia</taxon>
        <taxon>Hydrogenophilales</taxon>
        <taxon>Hydrogenophilaceae</taxon>
        <taxon>Hydrogenophilus</taxon>
    </lineage>
</organism>
<dbReference type="Gene3D" id="3.20.20.70">
    <property type="entry name" value="Aldolase class I"/>
    <property type="match status" value="1"/>
</dbReference>
<evidence type="ECO:0000256" key="7">
    <source>
        <dbReference type="HAMAP-Rule" id="MF_01215"/>
    </source>
</evidence>
<comment type="pathway">
    <text evidence="1 7">Pyrimidine metabolism; UMP biosynthesis via de novo pathway; UMP from orotate: step 2/2.</text>
</comment>
<dbReference type="GO" id="GO:0004590">
    <property type="term" value="F:orotidine-5'-phosphate decarboxylase activity"/>
    <property type="evidence" value="ECO:0007669"/>
    <property type="project" value="UniProtKB-UniRule"/>
</dbReference>
<dbReference type="EMBL" id="AP018558">
    <property type="protein sequence ID" value="BBD77275.1"/>
    <property type="molecule type" value="Genomic_DNA"/>
</dbReference>
<evidence type="ECO:0000313" key="10">
    <source>
        <dbReference type="Proteomes" id="UP000262004"/>
    </source>
</evidence>
<evidence type="ECO:0000256" key="5">
    <source>
        <dbReference type="ARBA" id="ARBA00023239"/>
    </source>
</evidence>
<keyword evidence="5 7" id="KW-0456">Lyase</keyword>
<dbReference type="SUPFAM" id="SSF51366">
    <property type="entry name" value="Ribulose-phoshate binding barrel"/>
    <property type="match status" value="1"/>
</dbReference>
<sequence length="286" mass="30834">MNAVTHRPPFREQLAALWAKDPQRLLCVGLDPDPERLPQPLRSLPIAEAVERFLVGVVEATLPYVCAFKPQFAHFAAHGWEAVLTRVIAAIRHHAPEIPVILDAKRGDIGSTAAFYAQEAFARYQADALTVNPYLGTDSLSPYWTRYPDRGLFVLCRTSNPGGDDLQFVCLASGERLYEHVVRWTVERWNPHGQTGLVVGATYPEEIARVRAIASSAPLLVPGIGAQGGDIAATVAAGFASRTFPALLLNSSRAILYADSGDDWQRAAGAAAQTTAQAIAAALPSV</sequence>
<dbReference type="InterPro" id="IPR011995">
    <property type="entry name" value="OMPdecase_type-2"/>
</dbReference>
<dbReference type="GO" id="GO:0006207">
    <property type="term" value="P:'de novo' pyrimidine nucleobase biosynthetic process"/>
    <property type="evidence" value="ECO:0007669"/>
    <property type="project" value="InterPro"/>
</dbReference>
<dbReference type="InterPro" id="IPR013785">
    <property type="entry name" value="Aldolase_TIM"/>
</dbReference>
<dbReference type="AlphaFoldDB" id="A0A2Z6DYD7"/>
<evidence type="ECO:0000259" key="8">
    <source>
        <dbReference type="SMART" id="SM00934"/>
    </source>
</evidence>
<comment type="similarity">
    <text evidence="2 7">Belongs to the OMP decarboxylase family. Type 2 subfamily.</text>
</comment>
<dbReference type="HAMAP" id="MF_01215">
    <property type="entry name" value="OMPdecase_type2"/>
    <property type="match status" value="1"/>
</dbReference>
<dbReference type="PROSITE" id="PS00156">
    <property type="entry name" value="OMPDECASE"/>
    <property type="match status" value="1"/>
</dbReference>
<reference evidence="9 10" key="1">
    <citation type="submission" date="2018-04" db="EMBL/GenBank/DDBJ databases">
        <title>Complete genome sequence of Hydrogenophilus thermoluteolus TH-1.</title>
        <authorList>
            <person name="Arai H."/>
        </authorList>
    </citation>
    <scope>NUCLEOTIDE SEQUENCE [LARGE SCALE GENOMIC DNA]</scope>
    <source>
        <strain evidence="9 10">TH-1</strain>
    </source>
</reference>
<gene>
    <name evidence="7" type="primary">pyrF</name>
    <name evidence="9" type="ORF">HPTL_1011</name>
</gene>
<dbReference type="CDD" id="cd04725">
    <property type="entry name" value="OMP_decarboxylase_like"/>
    <property type="match status" value="1"/>
</dbReference>
<feature type="active site" description="Proton donor" evidence="7">
    <location>
        <position position="105"/>
    </location>
</feature>
<evidence type="ECO:0000256" key="4">
    <source>
        <dbReference type="ARBA" id="ARBA00022975"/>
    </source>
</evidence>
<dbReference type="InterPro" id="IPR018089">
    <property type="entry name" value="OMPdecase_AS"/>
</dbReference>
<keyword evidence="10" id="KW-1185">Reference proteome</keyword>
<dbReference type="NCBIfam" id="TIGR02127">
    <property type="entry name" value="pyrF_sub2"/>
    <property type="match status" value="1"/>
</dbReference>
<evidence type="ECO:0000256" key="3">
    <source>
        <dbReference type="ARBA" id="ARBA00022793"/>
    </source>
</evidence>
<accession>A0A2Z6DYD7</accession>
<protein>
    <recommendedName>
        <fullName evidence="7">Orotidine 5'-phosphate decarboxylase</fullName>
        <ecNumber evidence="7">4.1.1.23</ecNumber>
    </recommendedName>
    <alternativeName>
        <fullName evidence="7">OMP decarboxylase</fullName>
        <shortName evidence="7">OMPDCase</shortName>
        <shortName evidence="7">OMPdecase</shortName>
    </alternativeName>
</protein>
<evidence type="ECO:0000313" key="9">
    <source>
        <dbReference type="EMBL" id="BBD77275.1"/>
    </source>
</evidence>
<dbReference type="PANTHER" id="PTHR43375:SF1">
    <property type="entry name" value="OROTIDINE 5'-PHOSPHATE DECARBOXYLASE"/>
    <property type="match status" value="1"/>
</dbReference>
<dbReference type="InterPro" id="IPR001754">
    <property type="entry name" value="OMPdeCOase_dom"/>
</dbReference>
<dbReference type="UniPathway" id="UPA00070">
    <property type="reaction ID" value="UER00120"/>
</dbReference>